<feature type="binding site" evidence="1">
    <location>
        <position position="246"/>
    </location>
    <ligand>
        <name>Fe cation</name>
        <dbReference type="ChEBI" id="CHEBI:24875"/>
    </ligand>
</feature>
<protein>
    <recommendedName>
        <fullName evidence="1">Probable beta-carotene 15,15'-dioxygenase</fullName>
        <ecNumber evidence="1">1.13.11.63</ecNumber>
    </recommendedName>
</protein>
<comment type="function">
    <text evidence="1">Catalyzes the cleavage of beta-carotene at its central double bond (15,15') to yield two molecules of all-trans-retinal.</text>
</comment>
<dbReference type="Pfam" id="PF15461">
    <property type="entry name" value="BCD"/>
    <property type="match status" value="1"/>
</dbReference>
<evidence type="ECO:0000313" key="3">
    <source>
        <dbReference type="Proteomes" id="UP000198856"/>
    </source>
</evidence>
<keyword evidence="1" id="KW-1133">Transmembrane helix</keyword>
<feature type="transmembrane region" description="Helical" evidence="1">
    <location>
        <begin position="311"/>
        <end position="331"/>
    </location>
</feature>
<comment type="cofactor">
    <cofactor evidence="1">
        <name>Fe(2+)</name>
        <dbReference type="ChEBI" id="CHEBI:29033"/>
    </cofactor>
</comment>
<proteinExistence type="inferred from homology"/>
<feature type="binding site" evidence="1">
    <location>
        <position position="250"/>
    </location>
    <ligand>
        <name>Fe cation</name>
        <dbReference type="ChEBI" id="CHEBI:24875"/>
    </ligand>
</feature>
<dbReference type="GO" id="GO:0005886">
    <property type="term" value="C:plasma membrane"/>
    <property type="evidence" value="ECO:0007669"/>
    <property type="project" value="UniProtKB-SubCell"/>
</dbReference>
<name>A0A1G8RP78_9EURY</name>
<dbReference type="NCBIfam" id="TIGR03753">
    <property type="entry name" value="blh_monoox"/>
    <property type="match status" value="1"/>
</dbReference>
<keyword evidence="1" id="KW-0223">Dioxygenase</keyword>
<keyword evidence="3" id="KW-1185">Reference proteome</keyword>
<dbReference type="GO" id="GO:0016121">
    <property type="term" value="P:carotene catabolic process"/>
    <property type="evidence" value="ECO:0007669"/>
    <property type="project" value="UniProtKB-UniRule"/>
</dbReference>
<dbReference type="GO" id="GO:0004497">
    <property type="term" value="F:monooxygenase activity"/>
    <property type="evidence" value="ECO:0007669"/>
    <property type="project" value="UniProtKB-KW"/>
</dbReference>
<feature type="transmembrane region" description="Helical" evidence="1">
    <location>
        <begin position="12"/>
        <end position="33"/>
    </location>
</feature>
<keyword evidence="2" id="KW-0503">Monooxygenase</keyword>
<feature type="transmembrane region" description="Helical" evidence="1">
    <location>
        <begin position="219"/>
        <end position="242"/>
    </location>
</feature>
<feature type="binding site" evidence="1">
    <location>
        <position position="112"/>
    </location>
    <ligand>
        <name>Fe cation</name>
        <dbReference type="ChEBI" id="CHEBI:24875"/>
    </ligand>
</feature>
<comment type="catalytic activity">
    <reaction evidence="1">
        <text>all-trans-beta-carotene + O2 = 2 all-trans-retinal</text>
        <dbReference type="Rhea" id="RHEA:32887"/>
        <dbReference type="ChEBI" id="CHEBI:15379"/>
        <dbReference type="ChEBI" id="CHEBI:17579"/>
        <dbReference type="ChEBI" id="CHEBI:17898"/>
        <dbReference type="EC" id="1.13.11.63"/>
    </reaction>
</comment>
<feature type="transmembrane region" description="Helical" evidence="1">
    <location>
        <begin position="188"/>
        <end position="207"/>
    </location>
</feature>
<comment type="subcellular location">
    <subcellularLocation>
        <location evidence="1">Cell membrane</location>
        <topology evidence="1">Multi-pass membrane protein</topology>
    </subcellularLocation>
</comment>
<keyword evidence="1" id="KW-0812">Transmembrane</keyword>
<keyword evidence="1" id="KW-0479">Metal-binding</keyword>
<dbReference type="Proteomes" id="UP000198856">
    <property type="component" value="Unassembled WGS sequence"/>
</dbReference>
<dbReference type="EC" id="1.13.11.63" evidence="1"/>
<keyword evidence="1" id="KW-0560">Oxidoreductase</keyword>
<comment type="similarity">
    <text evidence="1">Belongs to the Brp/Blh beta-carotene diooxygenase family.</text>
</comment>
<comment type="caution">
    <text evidence="1">Lacks conserved residue(s) required for the propagation of feature annotation.</text>
</comment>
<dbReference type="STRING" id="890420.SAMN05216226_10135"/>
<feature type="binding site" evidence="1">
    <location>
        <position position="55"/>
    </location>
    <ligand>
        <name>Fe cation</name>
        <dbReference type="ChEBI" id="CHEBI:24875"/>
    </ligand>
</feature>
<keyword evidence="1" id="KW-1003">Cell membrane</keyword>
<keyword evidence="1" id="KW-0472">Membrane</keyword>
<dbReference type="InterPro" id="IPR022270">
    <property type="entry name" value="Blh_diox"/>
</dbReference>
<dbReference type="GO" id="GO:0005506">
    <property type="term" value="F:iron ion binding"/>
    <property type="evidence" value="ECO:0007669"/>
    <property type="project" value="UniProtKB-UniRule"/>
</dbReference>
<dbReference type="EMBL" id="FNFC01000001">
    <property type="protein sequence ID" value="SDJ18739.1"/>
    <property type="molecule type" value="Genomic_DNA"/>
</dbReference>
<dbReference type="HAMAP" id="MF_02093">
    <property type="entry name" value="Beta_carotene_diox"/>
    <property type="match status" value="1"/>
</dbReference>
<dbReference type="OrthoDB" id="330454at2157"/>
<dbReference type="GO" id="GO:0003834">
    <property type="term" value="F:beta-carotene 15,15'-dioxygenase activity"/>
    <property type="evidence" value="ECO:0007669"/>
    <property type="project" value="UniProtKB-EC"/>
</dbReference>
<dbReference type="AlphaFoldDB" id="A0A1G8RP78"/>
<reference evidence="2 3" key="1">
    <citation type="submission" date="2016-10" db="EMBL/GenBank/DDBJ databases">
        <authorList>
            <person name="de Groot N.N."/>
        </authorList>
    </citation>
    <scope>NUCLEOTIDE SEQUENCE [LARGE SCALE GENOMIC DNA]</scope>
    <source>
        <strain evidence="2 3">IBRC-M10015</strain>
    </source>
</reference>
<gene>
    <name evidence="2" type="ORF">SAMN05216226_10135</name>
</gene>
<dbReference type="RefSeq" id="WP_092698206.1">
    <property type="nucleotide sequence ID" value="NZ_FNFC01000001.1"/>
</dbReference>
<sequence>MTADSARRSLVRLTVVPGWVVFAVITAAFAAGLTVPLRYQFVPLVASVLVFGLPHGAVDHLAPTRVQGQPPTGRSLAAVGVLYAVVGGCYALAWFLAPVASFAVFILITWLHWGQGEVHSLVGVLGVDHLTTPAQRALTALARGTLPMLVPLVAFPEQYRLVTETLVGLFTTPTLGWAEGAFTPDGRLVVGVVVAGLLAGSLALGYVRAQRRRDWLVDAGEVGLLVAYFALVPPVLAVGLYFTCWHALRHVGRLLAIDPTARERLADREYGQALGRFARDAAPLTAVSLVFLGVFYWLVPVAPGSISEWVGLYLVLIAALTLPHVVVVAWLDHQQLVWTSRPALLAERQWE</sequence>
<accession>A0A1G8RP78</accession>
<feature type="transmembrane region" description="Helical" evidence="1">
    <location>
        <begin position="79"/>
        <end position="111"/>
    </location>
</feature>
<organism evidence="2 3">
    <name type="scientific">Halovenus aranensis</name>
    <dbReference type="NCBI Taxonomy" id="890420"/>
    <lineage>
        <taxon>Archaea</taxon>
        <taxon>Methanobacteriati</taxon>
        <taxon>Methanobacteriota</taxon>
        <taxon>Stenosarchaea group</taxon>
        <taxon>Halobacteria</taxon>
        <taxon>Halobacteriales</taxon>
        <taxon>Haloarculaceae</taxon>
        <taxon>Halovenus</taxon>
    </lineage>
</organism>
<keyword evidence="1" id="KW-0408">Iron</keyword>
<dbReference type="GO" id="GO:0010436">
    <property type="term" value="F:carotenoid dioxygenase activity"/>
    <property type="evidence" value="ECO:0007669"/>
    <property type="project" value="UniProtKB-UniRule"/>
</dbReference>
<evidence type="ECO:0000313" key="2">
    <source>
        <dbReference type="EMBL" id="SDJ18739.1"/>
    </source>
</evidence>
<evidence type="ECO:0000256" key="1">
    <source>
        <dbReference type="HAMAP-Rule" id="MF_02093"/>
    </source>
</evidence>
<feature type="transmembrane region" description="Helical" evidence="1">
    <location>
        <begin position="281"/>
        <end position="299"/>
    </location>
</feature>